<dbReference type="PANTHER" id="PTHR34219:SF3">
    <property type="entry name" value="BLL7967 PROTEIN"/>
    <property type="match status" value="1"/>
</dbReference>
<dbReference type="AlphaFoldDB" id="A0A558BMD9"/>
<feature type="transmembrane region" description="Helical" evidence="1">
    <location>
        <begin position="12"/>
        <end position="34"/>
    </location>
</feature>
<sequence length="376" mass="41952">MTFRKLIGKLHLWLGLASGLIVLIVSLSGAVFVFQDEIRDLTQPWRKLEVQARHMLPPSVLQATAAQAKPGFTASWTTYNGPDRSTAVYLSKGEEVYYAFLNPYTGQLLKVQNLKSDFFTIVQYLHMYLLLPPAIGKWIVDIAVITFVVMLISGIVLWWPRNKAARKQRFSVKWQASPKRRNYDLHNVLGFYASALGLVLALTGLCISYEWLMDGVGALANGGRSIAAENAEPKVDTLLTARPARPVVDIAYAHMRQQSPQAEMLLIGPTTDAATPVWCTAYGKSLHYYHRDEYRFHPRTGQLLMVQPHDSKSNGKKLADMNYDLHTGLILGLGGKVIAFTVSLISASLPITGFLVWRGRQHNRKKHQQPLAVAAA</sequence>
<dbReference type="InterPro" id="IPR005625">
    <property type="entry name" value="PepSY-ass_TM"/>
</dbReference>
<evidence type="ECO:0000313" key="3">
    <source>
        <dbReference type="Proteomes" id="UP000317624"/>
    </source>
</evidence>
<proteinExistence type="predicted"/>
<keyword evidence="1" id="KW-0472">Membrane</keyword>
<name>A0A558BMD9_9BACT</name>
<dbReference type="EMBL" id="VMRJ01000006">
    <property type="protein sequence ID" value="TVT37677.1"/>
    <property type="molecule type" value="Genomic_DNA"/>
</dbReference>
<organism evidence="2 3">
    <name type="scientific">Hymenobacter setariae</name>
    <dbReference type="NCBI Taxonomy" id="2594794"/>
    <lineage>
        <taxon>Bacteria</taxon>
        <taxon>Pseudomonadati</taxon>
        <taxon>Bacteroidota</taxon>
        <taxon>Cytophagia</taxon>
        <taxon>Cytophagales</taxon>
        <taxon>Hymenobacteraceae</taxon>
        <taxon>Hymenobacter</taxon>
    </lineage>
</organism>
<accession>A0A558BMD9</accession>
<dbReference type="Pfam" id="PF03929">
    <property type="entry name" value="PepSY_TM"/>
    <property type="match status" value="1"/>
</dbReference>
<gene>
    <name evidence="2" type="ORF">FNT36_21115</name>
</gene>
<keyword evidence="1" id="KW-1133">Transmembrane helix</keyword>
<feature type="transmembrane region" description="Helical" evidence="1">
    <location>
        <begin position="189"/>
        <end position="212"/>
    </location>
</feature>
<dbReference type="RefSeq" id="WP_144851846.1">
    <property type="nucleotide sequence ID" value="NZ_VMRJ01000006.1"/>
</dbReference>
<protein>
    <submittedName>
        <fullName evidence="2">PepSY domain-containing protein</fullName>
    </submittedName>
</protein>
<reference evidence="2 3" key="1">
    <citation type="submission" date="2019-07" db="EMBL/GenBank/DDBJ databases">
        <title>Hymenobacter sp. straun FUR1 Genome sequencing and assembly.</title>
        <authorList>
            <person name="Chhetri G."/>
        </authorList>
    </citation>
    <scope>NUCLEOTIDE SEQUENCE [LARGE SCALE GENOMIC DNA]</scope>
    <source>
        <strain evidence="2 3">Fur1</strain>
    </source>
</reference>
<feature type="transmembrane region" description="Helical" evidence="1">
    <location>
        <begin position="138"/>
        <end position="159"/>
    </location>
</feature>
<evidence type="ECO:0000256" key="1">
    <source>
        <dbReference type="SAM" id="Phobius"/>
    </source>
</evidence>
<feature type="transmembrane region" description="Helical" evidence="1">
    <location>
        <begin position="337"/>
        <end position="357"/>
    </location>
</feature>
<comment type="caution">
    <text evidence="2">The sequence shown here is derived from an EMBL/GenBank/DDBJ whole genome shotgun (WGS) entry which is preliminary data.</text>
</comment>
<keyword evidence="1" id="KW-0812">Transmembrane</keyword>
<keyword evidence="3" id="KW-1185">Reference proteome</keyword>
<dbReference type="OrthoDB" id="9791166at2"/>
<dbReference type="Proteomes" id="UP000317624">
    <property type="component" value="Unassembled WGS sequence"/>
</dbReference>
<evidence type="ECO:0000313" key="2">
    <source>
        <dbReference type="EMBL" id="TVT37677.1"/>
    </source>
</evidence>
<dbReference type="PANTHER" id="PTHR34219">
    <property type="entry name" value="IRON-REGULATED INNER MEMBRANE PROTEIN-RELATED"/>
    <property type="match status" value="1"/>
</dbReference>